<proteinExistence type="predicted"/>
<evidence type="ECO:0000259" key="1">
    <source>
        <dbReference type="Pfam" id="PF01872"/>
    </source>
</evidence>
<dbReference type="PANTHER" id="PTHR38011">
    <property type="entry name" value="DIHYDROFOLATE REDUCTASE FAMILY PROTEIN (AFU_ORTHOLOGUE AFUA_8G06820)"/>
    <property type="match status" value="1"/>
</dbReference>
<accession>A0ABW4AKZ6</accession>
<name>A0ABW4AKZ6_9ACTN</name>
<organism evidence="2 3">
    <name type="scientific">Actinoplanes sichuanensis</name>
    <dbReference type="NCBI Taxonomy" id="512349"/>
    <lineage>
        <taxon>Bacteria</taxon>
        <taxon>Bacillati</taxon>
        <taxon>Actinomycetota</taxon>
        <taxon>Actinomycetes</taxon>
        <taxon>Micromonosporales</taxon>
        <taxon>Micromonosporaceae</taxon>
        <taxon>Actinoplanes</taxon>
    </lineage>
</organism>
<keyword evidence="3" id="KW-1185">Reference proteome</keyword>
<dbReference type="InterPro" id="IPR002734">
    <property type="entry name" value="RibDG_C"/>
</dbReference>
<feature type="domain" description="Bacterial bifunctional deaminase-reductase C-terminal" evidence="1">
    <location>
        <begin position="8"/>
        <end position="201"/>
    </location>
</feature>
<protein>
    <submittedName>
        <fullName evidence="2">Dihydrofolate reductase family protein</fullName>
    </submittedName>
</protein>
<dbReference type="SUPFAM" id="SSF53597">
    <property type="entry name" value="Dihydrofolate reductase-like"/>
    <property type="match status" value="1"/>
</dbReference>
<gene>
    <name evidence="2" type="ORF">ACFQ5G_35295</name>
</gene>
<evidence type="ECO:0000313" key="2">
    <source>
        <dbReference type="EMBL" id="MFD1370632.1"/>
    </source>
</evidence>
<dbReference type="InterPro" id="IPR024072">
    <property type="entry name" value="DHFR-like_dom_sf"/>
</dbReference>
<dbReference type="InterPro" id="IPR050765">
    <property type="entry name" value="Riboflavin_Biosynth_HTPR"/>
</dbReference>
<dbReference type="RefSeq" id="WP_317793603.1">
    <property type="nucleotide sequence ID" value="NZ_AP028461.1"/>
</dbReference>
<dbReference type="Proteomes" id="UP001597183">
    <property type="component" value="Unassembled WGS sequence"/>
</dbReference>
<reference evidence="3" key="1">
    <citation type="journal article" date="2019" name="Int. J. Syst. Evol. Microbiol.">
        <title>The Global Catalogue of Microorganisms (GCM) 10K type strain sequencing project: providing services to taxonomists for standard genome sequencing and annotation.</title>
        <authorList>
            <consortium name="The Broad Institute Genomics Platform"/>
            <consortium name="The Broad Institute Genome Sequencing Center for Infectious Disease"/>
            <person name="Wu L."/>
            <person name="Ma J."/>
        </authorList>
    </citation>
    <scope>NUCLEOTIDE SEQUENCE [LARGE SCALE GENOMIC DNA]</scope>
    <source>
        <strain evidence="3">CCM 7526</strain>
    </source>
</reference>
<dbReference type="Gene3D" id="3.40.430.10">
    <property type="entry name" value="Dihydrofolate Reductase, subunit A"/>
    <property type="match status" value="1"/>
</dbReference>
<comment type="caution">
    <text evidence="2">The sequence shown here is derived from an EMBL/GenBank/DDBJ whole genome shotgun (WGS) entry which is preliminary data.</text>
</comment>
<dbReference type="PANTHER" id="PTHR38011:SF12">
    <property type="entry name" value="BIFUNCTIONAL DEAMINASE-REDUCTASE DOMAIN PROTEIN"/>
    <property type="match status" value="1"/>
</dbReference>
<dbReference type="Pfam" id="PF01872">
    <property type="entry name" value="RibD_C"/>
    <property type="match status" value="1"/>
</dbReference>
<sequence length="214" mass="23174">MSKVRVHNLAVSLDGFATGDGQSLEAPFGHAGGRLMEWFFPTRAFQSMNGKDAGSEGVDNAYAAAWGPGIGAEIMGRNKFGPQRGPWSDEEWKGWWGDNPPFHTPVFVLTHHPRPTLEMDGGNTFHFVDASPAEVLAQAREAAGGLDVRIGGGPSTVRQFLAADLIDHMHVALVPIVLGRGVRLWDGLESLESRFTIESVTSPSGVTHLTFTRR</sequence>
<dbReference type="EMBL" id="JBHTMK010000044">
    <property type="protein sequence ID" value="MFD1370632.1"/>
    <property type="molecule type" value="Genomic_DNA"/>
</dbReference>
<evidence type="ECO:0000313" key="3">
    <source>
        <dbReference type="Proteomes" id="UP001597183"/>
    </source>
</evidence>